<comment type="caution">
    <text evidence="3">The sequence shown here is derived from an EMBL/GenBank/DDBJ whole genome shotgun (WGS) entry which is preliminary data.</text>
</comment>
<feature type="region of interest" description="Disordered" evidence="1">
    <location>
        <begin position="30"/>
        <end position="73"/>
    </location>
</feature>
<organism evidence="3 4">
    <name type="scientific">Naematelia encephala</name>
    <dbReference type="NCBI Taxonomy" id="71784"/>
    <lineage>
        <taxon>Eukaryota</taxon>
        <taxon>Fungi</taxon>
        <taxon>Dikarya</taxon>
        <taxon>Basidiomycota</taxon>
        <taxon>Agaricomycotina</taxon>
        <taxon>Tremellomycetes</taxon>
        <taxon>Tremellales</taxon>
        <taxon>Naemateliaceae</taxon>
        <taxon>Naematelia</taxon>
    </lineage>
</organism>
<evidence type="ECO:0000313" key="3">
    <source>
        <dbReference type="EMBL" id="ORY23211.1"/>
    </source>
</evidence>
<accession>A0A1Y2AKY6</accession>
<protein>
    <submittedName>
        <fullName evidence="3">Uncharacterized protein</fullName>
    </submittedName>
</protein>
<dbReference type="EMBL" id="MCFC01000082">
    <property type="protein sequence ID" value="ORY23211.1"/>
    <property type="molecule type" value="Genomic_DNA"/>
</dbReference>
<keyword evidence="2" id="KW-0472">Membrane</keyword>
<gene>
    <name evidence="3" type="ORF">BCR39DRAFT_549797</name>
</gene>
<evidence type="ECO:0000256" key="1">
    <source>
        <dbReference type="SAM" id="MobiDB-lite"/>
    </source>
</evidence>
<feature type="compositionally biased region" description="Polar residues" evidence="1">
    <location>
        <begin position="48"/>
        <end position="58"/>
    </location>
</feature>
<keyword evidence="2" id="KW-0812">Transmembrane</keyword>
<evidence type="ECO:0000313" key="4">
    <source>
        <dbReference type="Proteomes" id="UP000193986"/>
    </source>
</evidence>
<dbReference type="AlphaFoldDB" id="A0A1Y2AKY6"/>
<feature type="transmembrane region" description="Helical" evidence="2">
    <location>
        <begin position="102"/>
        <end position="123"/>
    </location>
</feature>
<name>A0A1Y2AKY6_9TREE</name>
<dbReference type="InParanoid" id="A0A1Y2AKY6"/>
<sequence length="181" mass="19950">MIDGVEDIEYENDPLIEEVTIKRGVRSPLLTRNRDRRNGQTNTNTNRYSWSQSSSGINTKTRTRSRARTRSGIGGDLVQSMKRGLAPRPSRGSSSLNWSTEFRLRILLGIALLLFFVLGAMWIKRIGKKIGLIGGDGDEVGFKGGDGSGLEKIGMGGKILSMFWHDGGSRMTSRSESEGEL</sequence>
<dbReference type="Proteomes" id="UP000193986">
    <property type="component" value="Unassembled WGS sequence"/>
</dbReference>
<keyword evidence="4" id="KW-1185">Reference proteome</keyword>
<reference evidence="3 4" key="1">
    <citation type="submission" date="2016-07" db="EMBL/GenBank/DDBJ databases">
        <title>Pervasive Adenine N6-methylation of Active Genes in Fungi.</title>
        <authorList>
            <consortium name="DOE Joint Genome Institute"/>
            <person name="Mondo S.J."/>
            <person name="Dannebaum R.O."/>
            <person name="Kuo R.C."/>
            <person name="Labutti K."/>
            <person name="Haridas S."/>
            <person name="Kuo A."/>
            <person name="Salamov A."/>
            <person name="Ahrendt S.R."/>
            <person name="Lipzen A."/>
            <person name="Sullivan W."/>
            <person name="Andreopoulos W.B."/>
            <person name="Clum A."/>
            <person name="Lindquist E."/>
            <person name="Daum C."/>
            <person name="Ramamoorthy G.K."/>
            <person name="Gryganskyi A."/>
            <person name="Culley D."/>
            <person name="Magnuson J.K."/>
            <person name="James T.Y."/>
            <person name="O'Malley M.A."/>
            <person name="Stajich J.E."/>
            <person name="Spatafora J.W."/>
            <person name="Visel A."/>
            <person name="Grigoriev I.V."/>
        </authorList>
    </citation>
    <scope>NUCLEOTIDE SEQUENCE [LARGE SCALE GENOMIC DNA]</scope>
    <source>
        <strain evidence="3 4">68-887.2</strain>
    </source>
</reference>
<keyword evidence="2" id="KW-1133">Transmembrane helix</keyword>
<proteinExistence type="predicted"/>
<evidence type="ECO:0000256" key="2">
    <source>
        <dbReference type="SAM" id="Phobius"/>
    </source>
</evidence>